<dbReference type="EMBL" id="JAWDGP010007536">
    <property type="protein sequence ID" value="KAK3714356.1"/>
    <property type="molecule type" value="Genomic_DNA"/>
</dbReference>
<organism evidence="1 2">
    <name type="scientific">Elysia crispata</name>
    <name type="common">lettuce slug</name>
    <dbReference type="NCBI Taxonomy" id="231223"/>
    <lineage>
        <taxon>Eukaryota</taxon>
        <taxon>Metazoa</taxon>
        <taxon>Spiralia</taxon>
        <taxon>Lophotrochozoa</taxon>
        <taxon>Mollusca</taxon>
        <taxon>Gastropoda</taxon>
        <taxon>Heterobranchia</taxon>
        <taxon>Euthyneura</taxon>
        <taxon>Panpulmonata</taxon>
        <taxon>Sacoglossa</taxon>
        <taxon>Placobranchoidea</taxon>
        <taxon>Plakobranchidae</taxon>
        <taxon>Elysia</taxon>
    </lineage>
</organism>
<gene>
    <name evidence="1" type="ORF">RRG08_017195</name>
</gene>
<evidence type="ECO:0000313" key="1">
    <source>
        <dbReference type="EMBL" id="KAK3714356.1"/>
    </source>
</evidence>
<keyword evidence="2" id="KW-1185">Reference proteome</keyword>
<comment type="caution">
    <text evidence="1">The sequence shown here is derived from an EMBL/GenBank/DDBJ whole genome shotgun (WGS) entry which is preliminary data.</text>
</comment>
<accession>A0AAE1CMG4</accession>
<dbReference type="AlphaFoldDB" id="A0AAE1CMG4"/>
<sequence>MSLLFFPLASPGHLCVLEERGLMCMFAVSPQPVLLTQAELQITRVRFMDGGESYGLHLADQFTDLWGQRCVSSWYTRHAAASCRTFPVQVLRTSDRTVESECAIANLVKFARISSGVTDLVRYQIVEQ</sequence>
<evidence type="ECO:0000313" key="2">
    <source>
        <dbReference type="Proteomes" id="UP001283361"/>
    </source>
</evidence>
<dbReference type="Proteomes" id="UP001283361">
    <property type="component" value="Unassembled WGS sequence"/>
</dbReference>
<reference evidence="1" key="1">
    <citation type="journal article" date="2023" name="G3 (Bethesda)">
        <title>A reference genome for the long-term kleptoplast-retaining sea slug Elysia crispata morphotype clarki.</title>
        <authorList>
            <person name="Eastman K.E."/>
            <person name="Pendleton A.L."/>
            <person name="Shaikh M.A."/>
            <person name="Suttiyut T."/>
            <person name="Ogas R."/>
            <person name="Tomko P."/>
            <person name="Gavelis G."/>
            <person name="Widhalm J.R."/>
            <person name="Wisecaver J.H."/>
        </authorList>
    </citation>
    <scope>NUCLEOTIDE SEQUENCE</scope>
    <source>
        <strain evidence="1">ECLA1</strain>
    </source>
</reference>
<name>A0AAE1CMG4_9GAST</name>
<protein>
    <submittedName>
        <fullName evidence="1">Uncharacterized protein</fullName>
    </submittedName>
</protein>
<proteinExistence type="predicted"/>